<dbReference type="PANTHER" id="PTHR16134">
    <property type="entry name" value="F-BOX/TPR REPEAT PROTEIN POF3"/>
    <property type="match status" value="1"/>
</dbReference>
<gene>
    <name evidence="1" type="ORF">VNI00_005997</name>
</gene>
<accession>A0AAW0DGY4</accession>
<name>A0AAW0DGY4_9AGAR</name>
<keyword evidence="2" id="KW-1185">Reference proteome</keyword>
<dbReference type="InterPro" id="IPR032675">
    <property type="entry name" value="LRR_dom_sf"/>
</dbReference>
<reference evidence="1 2" key="1">
    <citation type="submission" date="2024-01" db="EMBL/GenBank/DDBJ databases">
        <title>A draft genome for a cacao thread blight-causing isolate of Paramarasmius palmivorus.</title>
        <authorList>
            <person name="Baruah I.K."/>
            <person name="Bukari Y."/>
            <person name="Amoako-Attah I."/>
            <person name="Meinhardt L.W."/>
            <person name="Bailey B.A."/>
            <person name="Cohen S.P."/>
        </authorList>
    </citation>
    <scope>NUCLEOTIDE SEQUENCE [LARGE SCALE GENOMIC DNA]</scope>
    <source>
        <strain evidence="1 2">GH-12</strain>
    </source>
</reference>
<protein>
    <recommendedName>
        <fullName evidence="3">F-box domain-containing protein</fullName>
    </recommendedName>
</protein>
<dbReference type="Gene3D" id="3.80.10.10">
    <property type="entry name" value="Ribonuclease Inhibitor"/>
    <property type="match status" value="1"/>
</dbReference>
<proteinExistence type="predicted"/>
<dbReference type="EMBL" id="JAYKXP010000017">
    <property type="protein sequence ID" value="KAK7049396.1"/>
    <property type="molecule type" value="Genomic_DNA"/>
</dbReference>
<dbReference type="Gene3D" id="1.20.1280.50">
    <property type="match status" value="1"/>
</dbReference>
<organism evidence="1 2">
    <name type="scientific">Paramarasmius palmivorus</name>
    <dbReference type="NCBI Taxonomy" id="297713"/>
    <lineage>
        <taxon>Eukaryota</taxon>
        <taxon>Fungi</taxon>
        <taxon>Dikarya</taxon>
        <taxon>Basidiomycota</taxon>
        <taxon>Agaricomycotina</taxon>
        <taxon>Agaricomycetes</taxon>
        <taxon>Agaricomycetidae</taxon>
        <taxon>Agaricales</taxon>
        <taxon>Marasmiineae</taxon>
        <taxon>Marasmiaceae</taxon>
        <taxon>Paramarasmius</taxon>
    </lineage>
</organism>
<evidence type="ECO:0000313" key="1">
    <source>
        <dbReference type="EMBL" id="KAK7049396.1"/>
    </source>
</evidence>
<dbReference type="Proteomes" id="UP001383192">
    <property type="component" value="Unassembled WGS sequence"/>
</dbReference>
<evidence type="ECO:0008006" key="3">
    <source>
        <dbReference type="Google" id="ProtNLM"/>
    </source>
</evidence>
<dbReference type="AlphaFoldDB" id="A0AAW0DGY4"/>
<comment type="caution">
    <text evidence="1">The sequence shown here is derived from an EMBL/GenBank/DDBJ whole genome shotgun (WGS) entry which is preliminary data.</text>
</comment>
<dbReference type="PANTHER" id="PTHR16134:SF119">
    <property type="entry name" value="AT02038P-RELATED"/>
    <property type="match status" value="1"/>
</dbReference>
<sequence>MIGMSNATYTRACPSQSLTIERLFRTTISTSQHNTISQFLIDAETEMRHYQNEIDNFKSKIVLRENKRSHLSKKMAKYRSLLSPVHKMPPEVLGNVFAFACEEQTVSFRPDHIPQPLLLSAVCGRWREVAVATPFLWTSININFAAWEKVEHYRHLLQQTQLFLERSKISPLHIYLNFNYKLPRDDAVSTLTVLVSHSNRWQRLILAGVTQDCLRQAVFSPLEQYGLPMLVHLDVSGLTDQDTEDADFVCQLFAHCPSLTSLRMKNDEVNPVRTSLPWQQIKMLETYFMYESGLNLVPRCPNLERLALYCVGGVSEDPIPVTHVISPVQRLSIDAQAEDDATCIFMNSTLRELSSIEIRGIDENSGPWTNLQTAFADFLARSSCSLTSITLDRLPITDTQATRLLQLLPTLTTLHIGECRSATTNRIITTTFLDRFSDITEMSTAPFLPQLAHVKFVLHAEGLDVGVLSRALTSRWVPDTEYALTLGIACTQSIDIVFVKEGSHIENVRSSLEWMVGAGARLTVSKLHE</sequence>
<evidence type="ECO:0000313" key="2">
    <source>
        <dbReference type="Proteomes" id="UP001383192"/>
    </source>
</evidence>
<dbReference type="SUPFAM" id="SSF52047">
    <property type="entry name" value="RNI-like"/>
    <property type="match status" value="1"/>
</dbReference>